<dbReference type="Pfam" id="PF13545">
    <property type="entry name" value="HTH_Crp_2"/>
    <property type="match status" value="1"/>
</dbReference>
<keyword evidence="3" id="KW-0804">Transcription</keyword>
<dbReference type="InterPro" id="IPR050397">
    <property type="entry name" value="Env_Response_Regulators"/>
</dbReference>
<dbReference type="PATRIC" id="fig|1286631.3.peg.19"/>
<dbReference type="InterPro" id="IPR000595">
    <property type="entry name" value="cNMP-bd_dom"/>
</dbReference>
<dbReference type="GO" id="GO:0003700">
    <property type="term" value="F:DNA-binding transcription factor activity"/>
    <property type="evidence" value="ECO:0007669"/>
    <property type="project" value="TreeGrafter"/>
</dbReference>
<feature type="domain" description="HTH crp-type" evidence="5">
    <location>
        <begin position="155"/>
        <end position="225"/>
    </location>
</feature>
<dbReference type="AlphaFoldDB" id="A0A059KT15"/>
<dbReference type="InterPro" id="IPR036390">
    <property type="entry name" value="WH_DNA-bd_sf"/>
</dbReference>
<dbReference type="SMART" id="SM00100">
    <property type="entry name" value="cNMP"/>
    <property type="match status" value="1"/>
</dbReference>
<evidence type="ECO:0000313" key="6">
    <source>
        <dbReference type="EMBL" id="KDB54374.1"/>
    </source>
</evidence>
<feature type="domain" description="Cyclic nucleotide-binding" evidence="4">
    <location>
        <begin position="35"/>
        <end position="141"/>
    </location>
</feature>
<dbReference type="GO" id="GO:0005829">
    <property type="term" value="C:cytosol"/>
    <property type="evidence" value="ECO:0007669"/>
    <property type="project" value="TreeGrafter"/>
</dbReference>
<dbReference type="PANTHER" id="PTHR24567:SF74">
    <property type="entry name" value="HTH-TYPE TRANSCRIPTIONAL REGULATOR ARCR"/>
    <property type="match status" value="1"/>
</dbReference>
<keyword evidence="2" id="KW-0238">DNA-binding</keyword>
<dbReference type="eggNOG" id="COG0664">
    <property type="taxonomic scope" value="Bacteria"/>
</dbReference>
<proteinExistence type="predicted"/>
<dbReference type="InterPro" id="IPR018488">
    <property type="entry name" value="cNMP-bd_CS"/>
</dbReference>
<dbReference type="PROSITE" id="PS50042">
    <property type="entry name" value="CNMP_BINDING_3"/>
    <property type="match status" value="1"/>
</dbReference>
<dbReference type="SMART" id="SM00419">
    <property type="entry name" value="HTH_CRP"/>
    <property type="match status" value="1"/>
</dbReference>
<keyword evidence="1" id="KW-0805">Transcription regulation</keyword>
<dbReference type="PANTHER" id="PTHR24567">
    <property type="entry name" value="CRP FAMILY TRANSCRIPTIONAL REGULATORY PROTEIN"/>
    <property type="match status" value="1"/>
</dbReference>
<dbReference type="RefSeq" id="WP_037476893.1">
    <property type="nucleotide sequence ID" value="NZ_AZRA01000001.1"/>
</dbReference>
<evidence type="ECO:0000313" key="7">
    <source>
        <dbReference type="Proteomes" id="UP000026714"/>
    </source>
</evidence>
<dbReference type="Gene3D" id="1.10.10.10">
    <property type="entry name" value="Winged helix-like DNA-binding domain superfamily/Winged helix DNA-binding domain"/>
    <property type="match status" value="1"/>
</dbReference>
<keyword evidence="7" id="KW-1185">Reference proteome</keyword>
<dbReference type="GO" id="GO:0003677">
    <property type="term" value="F:DNA binding"/>
    <property type="evidence" value="ECO:0007669"/>
    <property type="project" value="UniProtKB-KW"/>
</dbReference>
<dbReference type="InterPro" id="IPR012318">
    <property type="entry name" value="HTH_CRP"/>
</dbReference>
<dbReference type="EMBL" id="AZRA01000001">
    <property type="protein sequence ID" value="KDB54374.1"/>
    <property type="molecule type" value="Genomic_DNA"/>
</dbReference>
<dbReference type="InterPro" id="IPR036388">
    <property type="entry name" value="WH-like_DNA-bd_sf"/>
</dbReference>
<dbReference type="InterPro" id="IPR014710">
    <property type="entry name" value="RmlC-like_jellyroll"/>
</dbReference>
<dbReference type="STRING" id="34103.SAMN05421778_12360"/>
<protein>
    <submittedName>
        <fullName evidence="6">Crp/FNR family transcriptional regulator</fullName>
    </submittedName>
</protein>
<comment type="caution">
    <text evidence="6">The sequence shown here is derived from an EMBL/GenBank/DDBJ whole genome shotgun (WGS) entry which is preliminary data.</text>
</comment>
<evidence type="ECO:0000256" key="3">
    <source>
        <dbReference type="ARBA" id="ARBA00023163"/>
    </source>
</evidence>
<gene>
    <name evidence="6" type="ORF">X805_00190</name>
</gene>
<dbReference type="CDD" id="cd00038">
    <property type="entry name" value="CAP_ED"/>
    <property type="match status" value="1"/>
</dbReference>
<dbReference type="InterPro" id="IPR018490">
    <property type="entry name" value="cNMP-bd_dom_sf"/>
</dbReference>
<dbReference type="Gene3D" id="2.60.120.10">
    <property type="entry name" value="Jelly Rolls"/>
    <property type="match status" value="1"/>
</dbReference>
<dbReference type="PROSITE" id="PS00888">
    <property type="entry name" value="CNMP_BINDING_1"/>
    <property type="match status" value="1"/>
</dbReference>
<accession>A0A059KT15</accession>
<dbReference type="Pfam" id="PF00027">
    <property type="entry name" value="cNMP_binding"/>
    <property type="match status" value="1"/>
</dbReference>
<evidence type="ECO:0000256" key="2">
    <source>
        <dbReference type="ARBA" id="ARBA00023125"/>
    </source>
</evidence>
<dbReference type="SUPFAM" id="SSF51206">
    <property type="entry name" value="cAMP-binding domain-like"/>
    <property type="match status" value="1"/>
</dbReference>
<evidence type="ECO:0000256" key="1">
    <source>
        <dbReference type="ARBA" id="ARBA00023015"/>
    </source>
</evidence>
<dbReference type="SUPFAM" id="SSF46785">
    <property type="entry name" value="Winged helix' DNA-binding domain"/>
    <property type="match status" value="1"/>
</dbReference>
<dbReference type="PRINTS" id="PR00103">
    <property type="entry name" value="CAMPKINASE"/>
</dbReference>
<organism evidence="6 7">
    <name type="scientific">Sphaerotilus natans subsp. natans DSM 6575</name>
    <dbReference type="NCBI Taxonomy" id="1286631"/>
    <lineage>
        <taxon>Bacteria</taxon>
        <taxon>Pseudomonadati</taxon>
        <taxon>Pseudomonadota</taxon>
        <taxon>Betaproteobacteria</taxon>
        <taxon>Burkholderiales</taxon>
        <taxon>Sphaerotilaceae</taxon>
        <taxon>Sphaerotilus</taxon>
    </lineage>
</organism>
<name>A0A059KT15_9BURK</name>
<dbReference type="Proteomes" id="UP000026714">
    <property type="component" value="Unassembled WGS sequence"/>
</dbReference>
<evidence type="ECO:0000259" key="4">
    <source>
        <dbReference type="PROSITE" id="PS50042"/>
    </source>
</evidence>
<reference evidence="6 7" key="1">
    <citation type="journal article" date="2014" name="FEMS Microbiol. Ecol.">
        <title>Sphaerotilus natans encrusted with nanoball-shaped Fe(III) oxide minerals formed by nitrate-reducing mixotrophic Fe(II) oxidation.</title>
        <authorList>
            <person name="Park S."/>
            <person name="Kim D.H."/>
            <person name="Lee J.H."/>
            <person name="Hur H.G."/>
        </authorList>
    </citation>
    <scope>NUCLEOTIDE SEQUENCE [LARGE SCALE GENOMIC DNA]</scope>
    <source>
        <strain evidence="6 7">DSM 6575</strain>
    </source>
</reference>
<sequence length="229" mass="24894">MPTLPPRPPGPPDSLIDSLALSPALKALARQSVLRRYRKGVLLIQEGDVGDTIYLLLSGRVRVYASEQSPGGSGTERQITFGLHGPGEMVGEMSLDGGPRATSVVTTEATSAGVFTRSLLLEQMAQQPALAQELLTRVIGRTRSALRDARNMALLDSYGRLSMLLDELAEPTADGIRPIDGRLTHSEIASRIGCSREMVSRLLKDLERGGYIDQVGQRLTLLRPLPLRW</sequence>
<dbReference type="PROSITE" id="PS51063">
    <property type="entry name" value="HTH_CRP_2"/>
    <property type="match status" value="1"/>
</dbReference>
<evidence type="ECO:0000259" key="5">
    <source>
        <dbReference type="PROSITE" id="PS51063"/>
    </source>
</evidence>